<dbReference type="RefSeq" id="WP_122973552.1">
    <property type="nucleotide sequence ID" value="NZ_RHLQ01000068.1"/>
</dbReference>
<gene>
    <name evidence="1" type="ORF">EC501_17065</name>
</gene>
<dbReference type="AlphaFoldDB" id="A0A3M8H1D7"/>
<proteinExistence type="predicted"/>
<keyword evidence="2" id="KW-1185">Reference proteome</keyword>
<evidence type="ECO:0000313" key="1">
    <source>
        <dbReference type="EMBL" id="RNC96262.1"/>
    </source>
</evidence>
<sequence>MKLYLLVNSQDNRVLGCSTTSPFIQNNVEIEVEDGHDVLDHPLNYVFVDGEIILDEVYRQQQIEAEELLKNKPKPEREIADMWYAIMTGSVKNA</sequence>
<comment type="caution">
    <text evidence="1">The sequence shown here is derived from an EMBL/GenBank/DDBJ whole genome shotgun (WGS) entry which is preliminary data.</text>
</comment>
<protein>
    <submittedName>
        <fullName evidence="1">Uncharacterized protein</fullName>
    </submittedName>
</protein>
<accession>A0A3M8H1D7</accession>
<reference evidence="1 2" key="1">
    <citation type="journal article" date="2014" name="Int. J. Syst. Evol. Microbiol.">
        <title>Lysinibacillus halotolerans sp. nov., isolated from saline-alkaline soil.</title>
        <authorList>
            <person name="Kong D."/>
            <person name="Wang Y."/>
            <person name="Zhao B."/>
            <person name="Li Y."/>
            <person name="Song J."/>
            <person name="Zhai Y."/>
            <person name="Zhang C."/>
            <person name="Wang H."/>
            <person name="Chen X."/>
            <person name="Zhao B."/>
            <person name="Ruan Z."/>
        </authorList>
    </citation>
    <scope>NUCLEOTIDE SEQUENCE [LARGE SCALE GENOMIC DNA]</scope>
    <source>
        <strain evidence="1 2">MCCC 1A12703</strain>
    </source>
</reference>
<organism evidence="1 2">
    <name type="scientific">Lysinibacillus halotolerans</name>
    <dbReference type="NCBI Taxonomy" id="1368476"/>
    <lineage>
        <taxon>Bacteria</taxon>
        <taxon>Bacillati</taxon>
        <taxon>Bacillota</taxon>
        <taxon>Bacilli</taxon>
        <taxon>Bacillales</taxon>
        <taxon>Bacillaceae</taxon>
        <taxon>Lysinibacillus</taxon>
    </lineage>
</organism>
<dbReference type="EMBL" id="RHLQ01000068">
    <property type="protein sequence ID" value="RNC96262.1"/>
    <property type="molecule type" value="Genomic_DNA"/>
</dbReference>
<name>A0A3M8H1D7_9BACI</name>
<evidence type="ECO:0000313" key="2">
    <source>
        <dbReference type="Proteomes" id="UP000279909"/>
    </source>
</evidence>
<dbReference type="Proteomes" id="UP000279909">
    <property type="component" value="Unassembled WGS sequence"/>
</dbReference>
<dbReference type="OrthoDB" id="2974295at2"/>